<dbReference type="AlphaFoldDB" id="A0A0C3S3B7"/>
<reference evidence="4 5" key="1">
    <citation type="journal article" date="2014" name="PLoS Genet.">
        <title>Analysis of the Phlebiopsis gigantea genome, transcriptome and secretome provides insight into its pioneer colonization strategies of wood.</title>
        <authorList>
            <person name="Hori C."/>
            <person name="Ishida T."/>
            <person name="Igarashi K."/>
            <person name="Samejima M."/>
            <person name="Suzuki H."/>
            <person name="Master E."/>
            <person name="Ferreira P."/>
            <person name="Ruiz-Duenas F.J."/>
            <person name="Held B."/>
            <person name="Canessa P."/>
            <person name="Larrondo L.F."/>
            <person name="Schmoll M."/>
            <person name="Druzhinina I.S."/>
            <person name="Kubicek C.P."/>
            <person name="Gaskell J.A."/>
            <person name="Kersten P."/>
            <person name="St John F."/>
            <person name="Glasner J."/>
            <person name="Sabat G."/>
            <person name="Splinter BonDurant S."/>
            <person name="Syed K."/>
            <person name="Yadav J."/>
            <person name="Mgbeahuruike A.C."/>
            <person name="Kovalchuk A."/>
            <person name="Asiegbu F.O."/>
            <person name="Lackner G."/>
            <person name="Hoffmeister D."/>
            <person name="Rencoret J."/>
            <person name="Gutierrez A."/>
            <person name="Sun H."/>
            <person name="Lindquist E."/>
            <person name="Barry K."/>
            <person name="Riley R."/>
            <person name="Grigoriev I.V."/>
            <person name="Henrissat B."/>
            <person name="Kues U."/>
            <person name="Berka R.M."/>
            <person name="Martinez A.T."/>
            <person name="Covert S.F."/>
            <person name="Blanchette R.A."/>
            <person name="Cullen D."/>
        </authorList>
    </citation>
    <scope>NUCLEOTIDE SEQUENCE [LARGE SCALE GENOMIC DNA]</scope>
    <source>
        <strain evidence="4 5">11061_1 CR5-6</strain>
    </source>
</reference>
<name>A0A0C3S3B7_PHLG1</name>
<gene>
    <name evidence="4" type="ORF">PHLGIDRAFT_201496</name>
</gene>
<keyword evidence="2" id="KW-0812">Transmembrane</keyword>
<dbReference type="Proteomes" id="UP000053257">
    <property type="component" value="Unassembled WGS sequence"/>
</dbReference>
<evidence type="ECO:0000313" key="4">
    <source>
        <dbReference type="EMBL" id="KIP04302.1"/>
    </source>
</evidence>
<evidence type="ECO:0000313" key="5">
    <source>
        <dbReference type="Proteomes" id="UP000053257"/>
    </source>
</evidence>
<dbReference type="Gene3D" id="2.60.120.260">
    <property type="entry name" value="Galactose-binding domain-like"/>
    <property type="match status" value="1"/>
</dbReference>
<feature type="signal peptide" evidence="3">
    <location>
        <begin position="1"/>
        <end position="22"/>
    </location>
</feature>
<dbReference type="STRING" id="745531.A0A0C3S3B7"/>
<dbReference type="OrthoDB" id="3245657at2759"/>
<evidence type="ECO:0000256" key="3">
    <source>
        <dbReference type="SAM" id="SignalP"/>
    </source>
</evidence>
<evidence type="ECO:0000256" key="2">
    <source>
        <dbReference type="SAM" id="Phobius"/>
    </source>
</evidence>
<feature type="transmembrane region" description="Helical" evidence="2">
    <location>
        <begin position="287"/>
        <end position="311"/>
    </location>
</feature>
<feature type="chain" id="PRO_5002169568" evidence="3">
    <location>
        <begin position="23"/>
        <end position="441"/>
    </location>
</feature>
<feature type="compositionally biased region" description="Polar residues" evidence="1">
    <location>
        <begin position="373"/>
        <end position="385"/>
    </location>
</feature>
<keyword evidence="2" id="KW-0472">Membrane</keyword>
<dbReference type="HOGENOM" id="CLU_621284_0_0_1"/>
<keyword evidence="2" id="KW-1133">Transmembrane helix</keyword>
<accession>A0A0C3S3B7</accession>
<sequence length="441" mass="46800">MSGPSVWCWLYALLHSFGTVISVVSLSINTTVDDMDDQIQYSPSGSWNIGPDCDTCQVQPNAAQAYHSSWHDATFDPSDSKLSMPQSIAFSFTGTAIYVFGIFCHNSSNPTTGQSYFLYLDGNYTGRLSFAPPAAGGEYFIYNYLLFSSGTLSNGPHSFELQNGQLGGVASLVLFDYLIYTHDVGSVDPTTTSSVLMTPSIASATDPIGSVIGTTSSDPLTQGSPSSSTSLSITAQLNPTVTSTVTNVSVTSIGSIVEYITSTTGPLSSTPVSNVLSGSDSSSTKHAVILIAGITSSVVGLCICTGVVWFWRCSRHHRRTIQRFTSMTGSQSAVSFGSHPVIITHPVKTQETGGEAEPISSSRLSAYAWGSGQHTSTQIPDSVSRSLEHLRHAHSRSPSHISPSLLSKSVYEGDVPPPAYRASPSPVPVSIPCHSIDLTWD</sequence>
<feature type="region of interest" description="Disordered" evidence="1">
    <location>
        <begin position="373"/>
        <end position="404"/>
    </location>
</feature>
<proteinExistence type="predicted"/>
<keyword evidence="5" id="KW-1185">Reference proteome</keyword>
<protein>
    <submittedName>
        <fullName evidence="4">Uncharacterized protein</fullName>
    </submittedName>
</protein>
<keyword evidence="3" id="KW-0732">Signal</keyword>
<organism evidence="4 5">
    <name type="scientific">Phlebiopsis gigantea (strain 11061_1 CR5-6)</name>
    <name type="common">White-rot fungus</name>
    <name type="synonym">Peniophora gigantea</name>
    <dbReference type="NCBI Taxonomy" id="745531"/>
    <lineage>
        <taxon>Eukaryota</taxon>
        <taxon>Fungi</taxon>
        <taxon>Dikarya</taxon>
        <taxon>Basidiomycota</taxon>
        <taxon>Agaricomycotina</taxon>
        <taxon>Agaricomycetes</taxon>
        <taxon>Polyporales</taxon>
        <taxon>Phanerochaetaceae</taxon>
        <taxon>Phlebiopsis</taxon>
    </lineage>
</organism>
<dbReference type="EMBL" id="KN840579">
    <property type="protein sequence ID" value="KIP04302.1"/>
    <property type="molecule type" value="Genomic_DNA"/>
</dbReference>
<evidence type="ECO:0000256" key="1">
    <source>
        <dbReference type="SAM" id="MobiDB-lite"/>
    </source>
</evidence>